<sequence>MLNKIALIFFILLSCNGKAQTNPEVKIDELVSNYIKELQSRKIDTICIYEHYCVGSVKAYDVNPSEMDDFCFEDFPNDPVYIFWIEKGRKYFTKISICAKYAETLDDNNIFWHIYFKNKNSIEEEEIKKFTYEKSNNQIYHLMVDHSCHRNFKILNDNKIIEKRFNDFNLLKEHNSDININYEHNNNLKSKAIVDILEKTISEAEKNNTFKKIKSR</sequence>
<dbReference type="EMBL" id="JAINUY010000001">
    <property type="protein sequence ID" value="MBZ4033184.1"/>
    <property type="molecule type" value="Genomic_DNA"/>
</dbReference>
<evidence type="ECO:0000313" key="3">
    <source>
        <dbReference type="Proteomes" id="UP001139366"/>
    </source>
</evidence>
<keyword evidence="1" id="KW-0732">Signal</keyword>
<feature type="chain" id="PRO_5040736190" evidence="1">
    <location>
        <begin position="20"/>
        <end position="216"/>
    </location>
</feature>
<protein>
    <submittedName>
        <fullName evidence="2">Uncharacterized protein</fullName>
    </submittedName>
</protein>
<proteinExistence type="predicted"/>
<dbReference type="Proteomes" id="UP001139366">
    <property type="component" value="Unassembled WGS sequence"/>
</dbReference>
<dbReference type="PROSITE" id="PS51257">
    <property type="entry name" value="PROKAR_LIPOPROTEIN"/>
    <property type="match status" value="1"/>
</dbReference>
<organism evidence="2 3">
    <name type="scientific">Flavobacterium potami</name>
    <dbReference type="NCBI Taxonomy" id="2872310"/>
    <lineage>
        <taxon>Bacteria</taxon>
        <taxon>Pseudomonadati</taxon>
        <taxon>Bacteroidota</taxon>
        <taxon>Flavobacteriia</taxon>
        <taxon>Flavobacteriales</taxon>
        <taxon>Flavobacteriaceae</taxon>
        <taxon>Flavobacterium</taxon>
    </lineage>
</organism>
<name>A0A9X1H731_9FLAO</name>
<dbReference type="AlphaFoldDB" id="A0A9X1H731"/>
<gene>
    <name evidence="2" type="ORF">K6T82_00275</name>
</gene>
<evidence type="ECO:0000256" key="1">
    <source>
        <dbReference type="SAM" id="SignalP"/>
    </source>
</evidence>
<feature type="signal peptide" evidence="1">
    <location>
        <begin position="1"/>
        <end position="19"/>
    </location>
</feature>
<accession>A0A9X1H731</accession>
<comment type="caution">
    <text evidence="2">The sequence shown here is derived from an EMBL/GenBank/DDBJ whole genome shotgun (WGS) entry which is preliminary data.</text>
</comment>
<evidence type="ECO:0000313" key="2">
    <source>
        <dbReference type="EMBL" id="MBZ4033184.1"/>
    </source>
</evidence>
<keyword evidence="3" id="KW-1185">Reference proteome</keyword>
<reference evidence="2 3" key="1">
    <citation type="journal article" date="2023" name="Antonie Van Leeuwenhoek">
        <title>Flavobacterium potami sp. nov., a multi-metal resistance genes harbouring bacterium isolated from shallow river silt.</title>
        <authorList>
            <person name="Li S."/>
            <person name="Mao S."/>
            <person name="Mu W."/>
            <person name="Guo B."/>
            <person name="Li C."/>
            <person name="Zhu Q."/>
            <person name="Hou X."/>
            <person name="Zhao Y."/>
            <person name="Wei S."/>
            <person name="Liu H."/>
            <person name="Liu A."/>
        </authorList>
    </citation>
    <scope>NUCLEOTIDE SEQUENCE [LARGE SCALE GENOMIC DNA]</scope>
    <source>
        <strain evidence="2 3">17A</strain>
    </source>
</reference>
<dbReference type="RefSeq" id="WP_223704030.1">
    <property type="nucleotide sequence ID" value="NZ_JAINUY010000001.1"/>
</dbReference>